<evidence type="ECO:0000313" key="2">
    <source>
        <dbReference type="EMBL" id="KAH3843530.1"/>
    </source>
</evidence>
<feature type="region of interest" description="Disordered" evidence="1">
    <location>
        <begin position="86"/>
        <end position="148"/>
    </location>
</feature>
<keyword evidence="3" id="KW-1185">Reference proteome</keyword>
<dbReference type="Proteomes" id="UP000828390">
    <property type="component" value="Unassembled WGS sequence"/>
</dbReference>
<gene>
    <name evidence="2" type="ORF">DPMN_117050</name>
</gene>
<comment type="caution">
    <text evidence="2">The sequence shown here is derived from an EMBL/GenBank/DDBJ whole genome shotgun (WGS) entry which is preliminary data.</text>
</comment>
<dbReference type="EMBL" id="JAIWYP010000004">
    <property type="protein sequence ID" value="KAH3843530.1"/>
    <property type="molecule type" value="Genomic_DNA"/>
</dbReference>
<evidence type="ECO:0000313" key="3">
    <source>
        <dbReference type="Proteomes" id="UP000828390"/>
    </source>
</evidence>
<reference evidence="2" key="1">
    <citation type="journal article" date="2019" name="bioRxiv">
        <title>The Genome of the Zebra Mussel, Dreissena polymorpha: A Resource for Invasive Species Research.</title>
        <authorList>
            <person name="McCartney M.A."/>
            <person name="Auch B."/>
            <person name="Kono T."/>
            <person name="Mallez S."/>
            <person name="Zhang Y."/>
            <person name="Obille A."/>
            <person name="Becker A."/>
            <person name="Abrahante J.E."/>
            <person name="Garbe J."/>
            <person name="Badalamenti J.P."/>
            <person name="Herman A."/>
            <person name="Mangelson H."/>
            <person name="Liachko I."/>
            <person name="Sullivan S."/>
            <person name="Sone E.D."/>
            <person name="Koren S."/>
            <person name="Silverstein K.A.T."/>
            <person name="Beckman K.B."/>
            <person name="Gohl D.M."/>
        </authorList>
    </citation>
    <scope>NUCLEOTIDE SEQUENCE</scope>
    <source>
        <strain evidence="2">Duluth1</strain>
        <tissue evidence="2">Whole animal</tissue>
    </source>
</reference>
<name>A0A9D4KP51_DREPO</name>
<protein>
    <submittedName>
        <fullName evidence="2">Uncharacterized protein</fullName>
    </submittedName>
</protein>
<proteinExistence type="predicted"/>
<sequence length="180" mass="19640">MQYSHREKANGANTIPKQFKAYGAVAPLEKKATEEKSPRSMLSLKEKGQVAVAVLALSEKAHGAFAVLSFREKGQGAIAVLALKEKAHVARKSPRSKKGQKKLTGKNPMEQWQLLPLEKKPTEQKSPGSSDTHGAVAPTEQKSPRSQKDYGAVAVLTLRVKAIGTVLILREQETKLFNTE</sequence>
<evidence type="ECO:0000256" key="1">
    <source>
        <dbReference type="SAM" id="MobiDB-lite"/>
    </source>
</evidence>
<organism evidence="2 3">
    <name type="scientific">Dreissena polymorpha</name>
    <name type="common">Zebra mussel</name>
    <name type="synonym">Mytilus polymorpha</name>
    <dbReference type="NCBI Taxonomy" id="45954"/>
    <lineage>
        <taxon>Eukaryota</taxon>
        <taxon>Metazoa</taxon>
        <taxon>Spiralia</taxon>
        <taxon>Lophotrochozoa</taxon>
        <taxon>Mollusca</taxon>
        <taxon>Bivalvia</taxon>
        <taxon>Autobranchia</taxon>
        <taxon>Heteroconchia</taxon>
        <taxon>Euheterodonta</taxon>
        <taxon>Imparidentia</taxon>
        <taxon>Neoheterodontei</taxon>
        <taxon>Myida</taxon>
        <taxon>Dreissenoidea</taxon>
        <taxon>Dreissenidae</taxon>
        <taxon>Dreissena</taxon>
    </lineage>
</organism>
<feature type="compositionally biased region" description="Basic residues" evidence="1">
    <location>
        <begin position="89"/>
        <end position="104"/>
    </location>
</feature>
<dbReference type="AlphaFoldDB" id="A0A9D4KP51"/>
<reference evidence="2" key="2">
    <citation type="submission" date="2020-11" db="EMBL/GenBank/DDBJ databases">
        <authorList>
            <person name="McCartney M.A."/>
            <person name="Auch B."/>
            <person name="Kono T."/>
            <person name="Mallez S."/>
            <person name="Becker A."/>
            <person name="Gohl D.M."/>
            <person name="Silverstein K.A.T."/>
            <person name="Koren S."/>
            <person name="Bechman K.B."/>
            <person name="Herman A."/>
            <person name="Abrahante J.E."/>
            <person name="Garbe J."/>
        </authorList>
    </citation>
    <scope>NUCLEOTIDE SEQUENCE</scope>
    <source>
        <strain evidence="2">Duluth1</strain>
        <tissue evidence="2">Whole animal</tissue>
    </source>
</reference>
<accession>A0A9D4KP51</accession>